<evidence type="ECO:0000313" key="3">
    <source>
        <dbReference type="Proteomes" id="UP001160499"/>
    </source>
</evidence>
<dbReference type="RefSeq" id="WP_280878493.1">
    <property type="nucleotide sequence ID" value="NZ_JARXVH010000007.1"/>
</dbReference>
<dbReference type="InterPro" id="IPR036490">
    <property type="entry name" value="ThsB_TIR-like_sf"/>
</dbReference>
<dbReference type="EMBL" id="JARXVH010000007">
    <property type="protein sequence ID" value="MDH6217604.1"/>
    <property type="molecule type" value="Genomic_DNA"/>
</dbReference>
<keyword evidence="3" id="KW-1185">Reference proteome</keyword>
<dbReference type="InterPro" id="IPR015032">
    <property type="entry name" value="ThsB__TIR-like_domain"/>
</dbReference>
<comment type="caution">
    <text evidence="2">The sequence shown here is derived from an EMBL/GenBank/DDBJ whole genome shotgun (WGS) entry which is preliminary data.</text>
</comment>
<proteinExistence type="predicted"/>
<dbReference type="SUPFAM" id="SSF52206">
    <property type="entry name" value="Hypothetical protein MTH538"/>
    <property type="match status" value="1"/>
</dbReference>
<evidence type="ECO:0000313" key="2">
    <source>
        <dbReference type="EMBL" id="MDH6217604.1"/>
    </source>
</evidence>
<organism evidence="2 3">
    <name type="scientific">Streptomyces pseudovenezuelae</name>
    <dbReference type="NCBI Taxonomy" id="67350"/>
    <lineage>
        <taxon>Bacteria</taxon>
        <taxon>Bacillati</taxon>
        <taxon>Actinomycetota</taxon>
        <taxon>Actinomycetes</taxon>
        <taxon>Kitasatosporales</taxon>
        <taxon>Streptomycetaceae</taxon>
        <taxon>Streptomyces</taxon>
        <taxon>Streptomyces aurantiacus group</taxon>
    </lineage>
</organism>
<protein>
    <recommendedName>
        <fullName evidence="1">Thoeris protein ThsB TIR-like domain-containing protein</fullName>
    </recommendedName>
</protein>
<dbReference type="Proteomes" id="UP001160499">
    <property type="component" value="Unassembled WGS sequence"/>
</dbReference>
<reference evidence="2 3" key="1">
    <citation type="submission" date="2023-04" db="EMBL/GenBank/DDBJ databases">
        <title>Forest soil microbial communities from Buena Vista Peninsula, Colon Province, Panama.</title>
        <authorList>
            <person name="Bouskill N."/>
        </authorList>
    </citation>
    <scope>NUCLEOTIDE SEQUENCE [LARGE SCALE GENOMIC DNA]</scope>
    <source>
        <strain evidence="2 3">GGS1</strain>
    </source>
</reference>
<evidence type="ECO:0000259" key="1">
    <source>
        <dbReference type="Pfam" id="PF08937"/>
    </source>
</evidence>
<dbReference type="Pfam" id="PF08937">
    <property type="entry name" value="ThsB_TIR"/>
    <property type="match status" value="1"/>
</dbReference>
<gene>
    <name evidence="2" type="ORF">M2283_004932</name>
</gene>
<sequence length="179" mass="20621">MSRAKYNKPLYRESEKMSRKAFYSFHYVRDSHRVAQIRNAGVIEGNEEVSDNDWEKVKRGGDAAIRQWIDGQLYGKSVAIIMIGSETAGRKWINYEIEKAWNDRKAVFGIHIHRLKNLAQLQSPKGANPFASIPLTNGGRLSSLVKTYDPPYIDSKDVYRYITQNIPTWVETAISDRQR</sequence>
<name>A0ABT6LQG0_9ACTN</name>
<feature type="domain" description="Thoeris protein ThsB TIR-like" evidence="1">
    <location>
        <begin position="22"/>
        <end position="116"/>
    </location>
</feature>
<accession>A0ABT6LQG0</accession>